<dbReference type="Proteomes" id="UP000434957">
    <property type="component" value="Unassembled WGS sequence"/>
</dbReference>
<evidence type="ECO:0000313" key="2">
    <source>
        <dbReference type="EMBL" id="KAE9274248.1"/>
    </source>
</evidence>
<dbReference type="Proteomes" id="UP000435112">
    <property type="component" value="Unassembled WGS sequence"/>
</dbReference>
<dbReference type="EMBL" id="QXFT01005100">
    <property type="protein sequence ID" value="KAE9274248.1"/>
    <property type="molecule type" value="Genomic_DNA"/>
</dbReference>
<reference evidence="1 4" key="1">
    <citation type="submission" date="2018-09" db="EMBL/GenBank/DDBJ databases">
        <title>Genomic investigation of the strawberry pathogen Phytophthora fragariae indicates pathogenicity is determined by transcriptional variation in three key races.</title>
        <authorList>
            <person name="Adams T.M."/>
            <person name="Armitage A.D."/>
            <person name="Sobczyk M.K."/>
            <person name="Bates H.J."/>
            <person name="Dunwell J.M."/>
            <person name="Nellist C.F."/>
            <person name="Harrison R.J."/>
        </authorList>
    </citation>
    <scope>NUCLEOTIDE SEQUENCE [LARGE SCALE GENOMIC DNA]</scope>
    <source>
        <strain evidence="1 4">SCRP324</strain>
        <strain evidence="2 3">SCRP333</strain>
    </source>
</reference>
<sequence>MATPPTGARPPRLAAALTTTAPAVSRSSLPRAPAPAYQQHTISLSIPTCTFRLSTAFSVPVARATRRGVRPPQPPR</sequence>
<name>A0A6A3H9L3_9STRA</name>
<gene>
    <name evidence="1" type="ORF">PR002_g28549</name>
    <name evidence="2" type="ORF">PR003_g29667</name>
</gene>
<accession>A0A6A3H9L3</accession>
<dbReference type="EMBL" id="QXFU01005059">
    <property type="protein sequence ID" value="KAE8965860.1"/>
    <property type="molecule type" value="Genomic_DNA"/>
</dbReference>
<keyword evidence="3" id="KW-1185">Reference proteome</keyword>
<evidence type="ECO:0000313" key="1">
    <source>
        <dbReference type="EMBL" id="KAE8965860.1"/>
    </source>
</evidence>
<evidence type="ECO:0000313" key="4">
    <source>
        <dbReference type="Proteomes" id="UP000435112"/>
    </source>
</evidence>
<comment type="caution">
    <text evidence="1">The sequence shown here is derived from an EMBL/GenBank/DDBJ whole genome shotgun (WGS) entry which is preliminary data.</text>
</comment>
<proteinExistence type="predicted"/>
<organism evidence="1 4">
    <name type="scientific">Phytophthora rubi</name>
    <dbReference type="NCBI Taxonomy" id="129364"/>
    <lineage>
        <taxon>Eukaryota</taxon>
        <taxon>Sar</taxon>
        <taxon>Stramenopiles</taxon>
        <taxon>Oomycota</taxon>
        <taxon>Peronosporomycetes</taxon>
        <taxon>Peronosporales</taxon>
        <taxon>Peronosporaceae</taxon>
        <taxon>Phytophthora</taxon>
    </lineage>
</organism>
<dbReference type="AlphaFoldDB" id="A0A6A3H9L3"/>
<evidence type="ECO:0000313" key="3">
    <source>
        <dbReference type="Proteomes" id="UP000434957"/>
    </source>
</evidence>
<protein>
    <submittedName>
        <fullName evidence="1">Uncharacterized protein</fullName>
    </submittedName>
</protein>
<feature type="non-terminal residue" evidence="1">
    <location>
        <position position="76"/>
    </location>
</feature>